<sequence>MADLTLSAATSVHLAPRRSAIDAANTESSAPATVVAKKEEGLHIDMSALGTAKKEADAKAEEAESQEPAHIKLLRDRIKELQKQLDEAQKRLQEASQGPDDQAKATRVAAAQAAVATISGALLQATAQLLKALTETGTSSAGSSLNTTA</sequence>
<feature type="compositionally biased region" description="Basic and acidic residues" evidence="1">
    <location>
        <begin position="52"/>
        <end position="71"/>
    </location>
</feature>
<keyword evidence="3" id="KW-1185">Reference proteome</keyword>
<dbReference type="Proteomes" id="UP001148203">
    <property type="component" value="Unassembled WGS sequence"/>
</dbReference>
<dbReference type="EMBL" id="JAMDGY010000003">
    <property type="protein sequence ID" value="MDD0989004.1"/>
    <property type="molecule type" value="Genomic_DNA"/>
</dbReference>
<evidence type="ECO:0000256" key="1">
    <source>
        <dbReference type="SAM" id="MobiDB-lite"/>
    </source>
</evidence>
<organism evidence="2 3">
    <name type="scientific">Pseudomonas fontis</name>
    <dbReference type="NCBI Taxonomy" id="2942633"/>
    <lineage>
        <taxon>Bacteria</taxon>
        <taxon>Pseudomonadati</taxon>
        <taxon>Pseudomonadota</taxon>
        <taxon>Gammaproteobacteria</taxon>
        <taxon>Pseudomonadales</taxon>
        <taxon>Pseudomonadaceae</taxon>
        <taxon>Pseudomonas</taxon>
    </lineage>
</organism>
<reference evidence="2 3" key="1">
    <citation type="submission" date="2022-05" db="EMBL/GenBank/DDBJ databases">
        <title>Novel Pseudomonas spp. Isolated from a Rainbow Trout Aquaculture Facility.</title>
        <authorList>
            <person name="Testerman T."/>
            <person name="Graf J."/>
        </authorList>
    </citation>
    <scope>NUCLEOTIDE SEQUENCE [LARGE SCALE GENOMIC DNA]</scope>
    <source>
        <strain evidence="2 3">ID681</strain>
    </source>
</reference>
<evidence type="ECO:0000313" key="2">
    <source>
        <dbReference type="EMBL" id="MDD0989004.1"/>
    </source>
</evidence>
<evidence type="ECO:0000313" key="3">
    <source>
        <dbReference type="Proteomes" id="UP001148203"/>
    </source>
</evidence>
<protein>
    <submittedName>
        <fullName evidence="2">Uncharacterized protein</fullName>
    </submittedName>
</protein>
<gene>
    <name evidence="2" type="ORF">M5G11_00440</name>
</gene>
<dbReference type="RefSeq" id="WP_273912565.1">
    <property type="nucleotide sequence ID" value="NZ_JAMDGX010000063.1"/>
</dbReference>
<feature type="region of interest" description="Disordered" evidence="1">
    <location>
        <begin position="46"/>
        <end position="71"/>
    </location>
</feature>
<accession>A0ABT5NMG5</accession>
<comment type="caution">
    <text evidence="2">The sequence shown here is derived from an EMBL/GenBank/DDBJ whole genome shotgun (WGS) entry which is preliminary data.</text>
</comment>
<name>A0ABT5NMG5_9PSED</name>
<proteinExistence type="predicted"/>